<dbReference type="AlphaFoldDB" id="A0A6B9FK35"/>
<dbReference type="KEGG" id="mmes:MMSR116_11175"/>
<evidence type="ECO:0000313" key="2">
    <source>
        <dbReference type="EMBL" id="QGY02372.1"/>
    </source>
</evidence>
<organism evidence="2 3">
    <name type="scientific">Methylobacterium mesophilicum SR1.6/6</name>
    <dbReference type="NCBI Taxonomy" id="908290"/>
    <lineage>
        <taxon>Bacteria</taxon>
        <taxon>Pseudomonadati</taxon>
        <taxon>Pseudomonadota</taxon>
        <taxon>Alphaproteobacteria</taxon>
        <taxon>Hyphomicrobiales</taxon>
        <taxon>Methylobacteriaceae</taxon>
        <taxon>Methylobacterium</taxon>
    </lineage>
</organism>
<dbReference type="EMBL" id="CP043538">
    <property type="protein sequence ID" value="QGY02372.1"/>
    <property type="molecule type" value="Genomic_DNA"/>
</dbReference>
<gene>
    <name evidence="2" type="ORF">MMSR116_11175</name>
</gene>
<dbReference type="OrthoDB" id="8114643at2"/>
<evidence type="ECO:0000256" key="1">
    <source>
        <dbReference type="SAM" id="MobiDB-lite"/>
    </source>
</evidence>
<evidence type="ECO:0000313" key="3">
    <source>
        <dbReference type="Proteomes" id="UP000012488"/>
    </source>
</evidence>
<reference evidence="2 3" key="1">
    <citation type="journal article" date="2012" name="Genet. Mol. Biol.">
        <title>Analysis of 16S rRNA and mxaF genes revealing insights into Methylobacterium niche-specific plant association.</title>
        <authorList>
            <person name="Dourado M.N."/>
            <person name="Andreote F.D."/>
            <person name="Dini-Andreote F."/>
            <person name="Conti R."/>
            <person name="Araujo J.M."/>
            <person name="Araujo W.L."/>
        </authorList>
    </citation>
    <scope>NUCLEOTIDE SEQUENCE [LARGE SCALE GENOMIC DNA]</scope>
    <source>
        <strain evidence="2 3">SR1.6/6</strain>
    </source>
</reference>
<dbReference type="RefSeq" id="WP_010683117.1">
    <property type="nucleotide sequence ID" value="NZ_CP043538.1"/>
</dbReference>
<proteinExistence type="predicted"/>
<accession>A0A6B9FK35</accession>
<name>A0A6B9FK35_9HYPH</name>
<dbReference type="Proteomes" id="UP000012488">
    <property type="component" value="Chromosome"/>
</dbReference>
<protein>
    <submittedName>
        <fullName evidence="2">Uncharacterized protein</fullName>
    </submittedName>
</protein>
<feature type="region of interest" description="Disordered" evidence="1">
    <location>
        <begin position="132"/>
        <end position="157"/>
    </location>
</feature>
<sequence length="286" mass="31609">MAQGQSEENSVYDFFYVDTRRIAQFSSQFNQYGHLTGLTRSVAETSSGGGSVGVSNTKVDKSKSEQVGQTRQFDPQWLNPLSFLEEAEERGLVNRGLDEAQMGKFVITQGQMLIYDVEMLRHSWEKPAIKKLMKSSMDDEPQGNRSERRAAARNQSNATASNLDALLELLSIMPHGLQMRMLGTDVNVWCSLESQFVTGKTSDLILKHGAIINGEWNMLGIYDAYPHDPDQKYDNDREEADIAGDVAGSFVGQLAARIGIMARNMGGRPGGAHGITPLLIFREVTA</sequence>
<feature type="region of interest" description="Disordered" evidence="1">
    <location>
        <begin position="44"/>
        <end position="69"/>
    </location>
</feature>
<reference evidence="2 3" key="2">
    <citation type="journal article" date="2013" name="Genome Announc.">
        <title>Draft Genome Sequence of Methylobacterium mesophilicum Strain SR1.6/6, Isolated from Citrus sinensis.</title>
        <authorList>
            <person name="Marinho Almeida D."/>
            <person name="Dini-Andreote F."/>
            <person name="Camargo Neves A.A."/>
            <person name="Juca Ramos R.T."/>
            <person name="Andreote F.D."/>
            <person name="Carneiro A.R."/>
            <person name="Oliveira de Souza Lima A."/>
            <person name="Caracciolo Gomes de Sa P.H."/>
            <person name="Ribeiro Barbosa M.S."/>
            <person name="Araujo W.L."/>
            <person name="Silva A."/>
        </authorList>
    </citation>
    <scope>NUCLEOTIDE SEQUENCE [LARGE SCALE GENOMIC DNA]</scope>
    <source>
        <strain evidence="2 3">SR1.6/6</strain>
    </source>
</reference>